<dbReference type="Proteomes" id="UP000430272">
    <property type="component" value="Unassembled WGS sequence"/>
</dbReference>
<name>A0A844Y703_9SPHN</name>
<evidence type="ECO:0000256" key="1">
    <source>
        <dbReference type="SAM" id="SignalP"/>
    </source>
</evidence>
<comment type="caution">
    <text evidence="2">The sequence shown here is derived from an EMBL/GenBank/DDBJ whole genome shotgun (WGS) entry which is preliminary data.</text>
</comment>
<accession>A0A844Y703</accession>
<evidence type="ECO:0000313" key="3">
    <source>
        <dbReference type="Proteomes" id="UP000430272"/>
    </source>
</evidence>
<feature type="signal peptide" evidence="1">
    <location>
        <begin position="1"/>
        <end position="22"/>
    </location>
</feature>
<protein>
    <submittedName>
        <fullName evidence="2">Uncharacterized protein</fullName>
    </submittedName>
</protein>
<gene>
    <name evidence="2" type="ORF">GRI47_06835</name>
</gene>
<evidence type="ECO:0000313" key="2">
    <source>
        <dbReference type="EMBL" id="MXO53721.1"/>
    </source>
</evidence>
<keyword evidence="1" id="KW-0732">Signal</keyword>
<feature type="chain" id="PRO_5032922216" evidence="1">
    <location>
        <begin position="23"/>
        <end position="74"/>
    </location>
</feature>
<keyword evidence="3" id="KW-1185">Reference proteome</keyword>
<organism evidence="2 3">
    <name type="scientific">Qipengyuania pelagi</name>
    <dbReference type="NCBI Taxonomy" id="994320"/>
    <lineage>
        <taxon>Bacteria</taxon>
        <taxon>Pseudomonadati</taxon>
        <taxon>Pseudomonadota</taxon>
        <taxon>Alphaproteobacteria</taxon>
        <taxon>Sphingomonadales</taxon>
        <taxon>Erythrobacteraceae</taxon>
        <taxon>Qipengyuania</taxon>
    </lineage>
</organism>
<dbReference type="EMBL" id="WTYD01000001">
    <property type="protein sequence ID" value="MXO53721.1"/>
    <property type="molecule type" value="Genomic_DNA"/>
</dbReference>
<sequence>MQTFGMSVLAGLLLTCSTTVSAQETVGDCEQNVRDLICYNDPDVERCVQTQLQAYCPGDTYQGPQNRTFGLRLD</sequence>
<dbReference type="RefSeq" id="WP_160660543.1">
    <property type="nucleotide sequence ID" value="NZ_BAABDV010000001.1"/>
</dbReference>
<proteinExistence type="predicted"/>
<reference evidence="2 3" key="1">
    <citation type="submission" date="2019-12" db="EMBL/GenBank/DDBJ databases">
        <title>Genomic-based taxomic classification of the family Erythrobacteraceae.</title>
        <authorList>
            <person name="Xu L."/>
        </authorList>
    </citation>
    <scope>NUCLEOTIDE SEQUENCE [LARGE SCALE GENOMIC DNA]</scope>
    <source>
        <strain evidence="2 3">JCM 17468</strain>
    </source>
</reference>
<dbReference type="AlphaFoldDB" id="A0A844Y703"/>